<feature type="domain" description="HMG box" evidence="14">
    <location>
        <begin position="187"/>
        <end position="255"/>
    </location>
</feature>
<evidence type="ECO:0000256" key="1">
    <source>
        <dbReference type="ARBA" id="ARBA00004496"/>
    </source>
</evidence>
<evidence type="ECO:0000256" key="6">
    <source>
        <dbReference type="ARBA" id="ARBA00023159"/>
    </source>
</evidence>
<evidence type="ECO:0000256" key="4">
    <source>
        <dbReference type="ARBA" id="ARBA00023015"/>
    </source>
</evidence>
<evidence type="ECO:0000256" key="8">
    <source>
        <dbReference type="ARBA" id="ARBA00023242"/>
    </source>
</evidence>
<dbReference type="CDD" id="cd22033">
    <property type="entry name" value="HMG-box_SoxH_SOX30"/>
    <property type="match status" value="1"/>
</dbReference>
<keyword evidence="3" id="KW-0678">Repressor</keyword>
<dbReference type="AlphaFoldDB" id="A0A8X7WV54"/>
<dbReference type="InterPro" id="IPR002350">
    <property type="entry name" value="Kazal_dom"/>
</dbReference>
<dbReference type="Gene3D" id="1.10.30.10">
    <property type="entry name" value="High mobility group box domain"/>
    <property type="match status" value="1"/>
</dbReference>
<keyword evidence="6" id="KW-0010">Activator</keyword>
<evidence type="ECO:0000256" key="11">
    <source>
        <dbReference type="ARBA" id="ARBA00070331"/>
    </source>
</evidence>
<evidence type="ECO:0000256" key="12">
    <source>
        <dbReference type="PROSITE-ProRule" id="PRU00267"/>
    </source>
</evidence>
<keyword evidence="7" id="KW-0804">Transcription</keyword>
<dbReference type="PROSITE" id="PS50118">
    <property type="entry name" value="HMG_BOX_2"/>
    <property type="match status" value="1"/>
</dbReference>
<feature type="domain" description="Kazal-like" evidence="15">
    <location>
        <begin position="653"/>
        <end position="706"/>
    </location>
</feature>
<evidence type="ECO:0000256" key="13">
    <source>
        <dbReference type="SAM" id="MobiDB-lite"/>
    </source>
</evidence>
<keyword evidence="17" id="KW-1185">Reference proteome</keyword>
<keyword evidence="5 12" id="KW-0238">DNA-binding</keyword>
<evidence type="ECO:0000256" key="3">
    <source>
        <dbReference type="ARBA" id="ARBA00022491"/>
    </source>
</evidence>
<dbReference type="Proteomes" id="UP000886611">
    <property type="component" value="Unassembled WGS sequence"/>
</dbReference>
<dbReference type="Pfam" id="PF00505">
    <property type="entry name" value="HMG_box"/>
    <property type="match status" value="1"/>
</dbReference>
<name>A0A8X7WV54_POLSE</name>
<dbReference type="Gene3D" id="3.30.60.30">
    <property type="match status" value="2"/>
</dbReference>
<keyword evidence="2" id="KW-0963">Cytoplasm</keyword>
<evidence type="ECO:0000256" key="2">
    <source>
        <dbReference type="ARBA" id="ARBA00022490"/>
    </source>
</evidence>
<comment type="function">
    <text evidence="9">Acts both as a transcriptional activator and a repressor. Binds to the DNA sequence 5'-ACAAT-3' and shows a preference for guanine residues surrounding this core motif. Binds to its own promoter and activates its own transcription. Required to activate the expression of postmeiotic genes involved in spermiogenesis. Binds to the promoter region of CTNNB1 and represses its transcription which leads to inhibition of Wnt signaling. Also inhibits Wnt signaling by binding to the CTNNB1 protein, preventing interaction of CTNNB1 with TCF7L2/TCF4.</text>
</comment>
<evidence type="ECO:0000256" key="9">
    <source>
        <dbReference type="ARBA" id="ARBA00054217"/>
    </source>
</evidence>
<feature type="non-terminal residue" evidence="16">
    <location>
        <position position="757"/>
    </location>
</feature>
<dbReference type="GO" id="GO:1990837">
    <property type="term" value="F:sequence-specific double-stranded DNA binding"/>
    <property type="evidence" value="ECO:0007669"/>
    <property type="project" value="TreeGrafter"/>
</dbReference>
<protein>
    <recommendedName>
        <fullName evidence="11">Transcription factor SOX-30</fullName>
    </recommendedName>
</protein>
<dbReference type="PROSITE" id="PS00282">
    <property type="entry name" value="KAZAL_1"/>
    <property type="match status" value="2"/>
</dbReference>
<reference evidence="16 17" key="1">
    <citation type="journal article" date="2021" name="Cell">
        <title>Tracing the genetic footprints of vertebrate landing in non-teleost ray-finned fishes.</title>
        <authorList>
            <person name="Bi X."/>
            <person name="Wang K."/>
            <person name="Yang L."/>
            <person name="Pan H."/>
            <person name="Jiang H."/>
            <person name="Wei Q."/>
            <person name="Fang M."/>
            <person name="Yu H."/>
            <person name="Zhu C."/>
            <person name="Cai Y."/>
            <person name="He Y."/>
            <person name="Gan X."/>
            <person name="Zeng H."/>
            <person name="Yu D."/>
            <person name="Zhu Y."/>
            <person name="Jiang H."/>
            <person name="Qiu Q."/>
            <person name="Yang H."/>
            <person name="Zhang Y.E."/>
            <person name="Wang W."/>
            <person name="Zhu M."/>
            <person name="He S."/>
            <person name="Zhang G."/>
        </authorList>
    </citation>
    <scope>NUCLEOTIDE SEQUENCE [LARGE SCALE GENOMIC DNA]</scope>
    <source>
        <strain evidence="16">Bchr_013</strain>
    </source>
</reference>
<keyword evidence="4" id="KW-0805">Transcription regulation</keyword>
<dbReference type="SMART" id="SM00280">
    <property type="entry name" value="KAZAL"/>
    <property type="match status" value="2"/>
</dbReference>
<dbReference type="PROSITE" id="PS51465">
    <property type="entry name" value="KAZAL_2"/>
    <property type="match status" value="2"/>
</dbReference>
<evidence type="ECO:0000313" key="17">
    <source>
        <dbReference type="Proteomes" id="UP000886611"/>
    </source>
</evidence>
<dbReference type="GO" id="GO:0005634">
    <property type="term" value="C:nucleus"/>
    <property type="evidence" value="ECO:0007669"/>
    <property type="project" value="UniProtKB-UniRule"/>
</dbReference>
<dbReference type="Pfam" id="PF00050">
    <property type="entry name" value="Kazal_1"/>
    <property type="match status" value="2"/>
</dbReference>
<evidence type="ECO:0000259" key="15">
    <source>
        <dbReference type="PROSITE" id="PS51465"/>
    </source>
</evidence>
<dbReference type="SMART" id="SM00398">
    <property type="entry name" value="HMG"/>
    <property type="match status" value="1"/>
</dbReference>
<comment type="caution">
    <text evidence="16">The sequence shown here is derived from an EMBL/GenBank/DDBJ whole genome shotgun (WGS) entry which is preliminary data.</text>
</comment>
<dbReference type="InterPro" id="IPR009071">
    <property type="entry name" value="HMG_box_dom"/>
</dbReference>
<dbReference type="FunFam" id="1.10.30.10:FF:000027">
    <property type="entry name" value="Transcription factor SOX-30"/>
    <property type="match status" value="1"/>
</dbReference>
<dbReference type="PANTHER" id="PTHR47279:SF1">
    <property type="entry name" value="TRANSCRIPTION FACTOR SOX-30"/>
    <property type="match status" value="1"/>
</dbReference>
<dbReference type="GO" id="GO:0001228">
    <property type="term" value="F:DNA-binding transcription activator activity, RNA polymerase II-specific"/>
    <property type="evidence" value="ECO:0007669"/>
    <property type="project" value="UniProtKB-ARBA"/>
</dbReference>
<dbReference type="InterPro" id="IPR036058">
    <property type="entry name" value="Kazal_dom_sf"/>
</dbReference>
<keyword evidence="8 12" id="KW-0539">Nucleus</keyword>
<feature type="non-terminal residue" evidence="16">
    <location>
        <position position="1"/>
    </location>
</feature>
<evidence type="ECO:0000256" key="10">
    <source>
        <dbReference type="ARBA" id="ARBA00063959"/>
    </source>
</evidence>
<dbReference type="EMBL" id="JAATIS010009265">
    <property type="protein sequence ID" value="KAG2455914.1"/>
    <property type="molecule type" value="Genomic_DNA"/>
</dbReference>
<dbReference type="PANTHER" id="PTHR47279">
    <property type="entry name" value="TRANSCRIPTION FACTOR SOX-30"/>
    <property type="match status" value="1"/>
</dbReference>
<gene>
    <name evidence="16" type="primary">Sox30</name>
    <name evidence="16" type="ORF">GTO96_0006873</name>
</gene>
<evidence type="ECO:0000259" key="14">
    <source>
        <dbReference type="PROSITE" id="PS50118"/>
    </source>
</evidence>
<dbReference type="SUPFAM" id="SSF47095">
    <property type="entry name" value="HMG-box"/>
    <property type="match status" value="1"/>
</dbReference>
<feature type="region of interest" description="Disordered" evidence="13">
    <location>
        <begin position="487"/>
        <end position="512"/>
    </location>
</feature>
<dbReference type="InterPro" id="IPR052856">
    <property type="entry name" value="SOX30_TF"/>
</dbReference>
<sequence>MKSLPQPNSWTDTSARVLWADSQAHPVSEAAQSGRLPDTTDCPLPSGTCLLPCAPLAVGRLMTLNGQDGPKKEMAALDLDLMGKPSMKQISFQGGDATFSYNGKTLYLREPGQSAPTPLYPVPPETQAWVQFPTSRPDEPTAQTASRTKACVQRSAKVDTQGVSFTLPPSQAVQYDTPKCRDKHGHIKRPMNAFMVWSRIHRPVLAKANPTATITDLSVQLGIEWKKLSEEQKKPYFDEAKKIEKMHRENFPDWVYQPKEKRRCDKMVHPPLPPPPHLGPPQTPSPMALAKVVQYPSNHPVGFSPSSLQAGSGTGQRMPVYFSSAQMASSQPETSTSSSLSMMMEWGWGGPSHPDIIGPAAAEPVFRDPQGNVWNQDRAALSEGHDYSQGAPHFQQDPHMCSHMNPPPHMVDFSRMCPPVPCHLLSCPFYPPRFSCLHSGKPPLTPLAGNGLDFPNPMSDFSSCCDEVYQKYETVLSALDEQQMFRGSQAHREGPQAPSSKEGRSEGPFLSSLLGSGTGNLEDIFTFPLVPPLNEVIVNEGDSGEEEDIKSKPQCDLYPLPGCPKNFEPVCGTDGQTYSNECLVCVENLMCRIINGGHQSAGQFESDTFTPTRRDVSRCLPCAFYCWPSPSFASRVSDELTPVLTSGVAVPPGAIEPHCDQSDMAHGCPRLWAPVCGTNGQSYDNECFLCLDMQLSKGLHMETPAAKHLKADGRVGDNIIRPENTFQHSNGKCQTVYIEISPGELSCHLASFVCNVM</sequence>
<evidence type="ECO:0000256" key="5">
    <source>
        <dbReference type="ARBA" id="ARBA00023125"/>
    </source>
</evidence>
<comment type="subcellular location">
    <subcellularLocation>
        <location evidence="1">Cytoplasm</location>
    </subcellularLocation>
</comment>
<evidence type="ECO:0000256" key="7">
    <source>
        <dbReference type="ARBA" id="ARBA00023163"/>
    </source>
</evidence>
<evidence type="ECO:0000313" key="16">
    <source>
        <dbReference type="EMBL" id="KAG2455914.1"/>
    </source>
</evidence>
<organism evidence="16 17">
    <name type="scientific">Polypterus senegalus</name>
    <name type="common">Senegal bichir</name>
    <dbReference type="NCBI Taxonomy" id="55291"/>
    <lineage>
        <taxon>Eukaryota</taxon>
        <taxon>Metazoa</taxon>
        <taxon>Chordata</taxon>
        <taxon>Craniata</taxon>
        <taxon>Vertebrata</taxon>
        <taxon>Euteleostomi</taxon>
        <taxon>Actinopterygii</taxon>
        <taxon>Polypteriformes</taxon>
        <taxon>Polypteridae</taxon>
        <taxon>Polypterus</taxon>
    </lineage>
</organism>
<comment type="subunit">
    <text evidence="10">Interacts with CTNNB1, competitively inhibiting CTNNB1-TCF7L2/TCF4 interaction.</text>
</comment>
<dbReference type="InterPro" id="IPR036910">
    <property type="entry name" value="HMG_box_dom_sf"/>
</dbReference>
<accession>A0A8X7WV54</accession>
<proteinExistence type="predicted"/>
<dbReference type="GO" id="GO:0005737">
    <property type="term" value="C:cytoplasm"/>
    <property type="evidence" value="ECO:0007669"/>
    <property type="project" value="UniProtKB-SubCell"/>
</dbReference>
<dbReference type="SUPFAM" id="SSF100895">
    <property type="entry name" value="Kazal-type serine protease inhibitors"/>
    <property type="match status" value="2"/>
</dbReference>
<feature type="DNA-binding region" description="HMG box" evidence="12">
    <location>
        <begin position="187"/>
        <end position="255"/>
    </location>
</feature>
<feature type="domain" description="Kazal-like" evidence="15">
    <location>
        <begin position="549"/>
        <end position="588"/>
    </location>
</feature>